<organism evidence="2 3">
    <name type="scientific">Echinicola arenosa</name>
    <dbReference type="NCBI Taxonomy" id="2774144"/>
    <lineage>
        <taxon>Bacteria</taxon>
        <taxon>Pseudomonadati</taxon>
        <taxon>Bacteroidota</taxon>
        <taxon>Cytophagia</taxon>
        <taxon>Cytophagales</taxon>
        <taxon>Cyclobacteriaceae</taxon>
        <taxon>Echinicola</taxon>
    </lineage>
</organism>
<accession>A0ABR9AKS1</accession>
<reference evidence="2 3" key="1">
    <citation type="submission" date="2020-09" db="EMBL/GenBank/DDBJ databases">
        <title>Echinicola sp. CAU 1574 isolated from sand of Sido Beach.</title>
        <authorList>
            <person name="Kim W."/>
        </authorList>
    </citation>
    <scope>NUCLEOTIDE SEQUENCE [LARGE SCALE GENOMIC DNA]</scope>
    <source>
        <strain evidence="2 3">CAU 1574</strain>
    </source>
</reference>
<dbReference type="Pfam" id="PF10825">
    <property type="entry name" value="DUF2752"/>
    <property type="match status" value="1"/>
</dbReference>
<dbReference type="InterPro" id="IPR021215">
    <property type="entry name" value="DUF2752"/>
</dbReference>
<dbReference type="Proteomes" id="UP000647133">
    <property type="component" value="Unassembled WGS sequence"/>
</dbReference>
<evidence type="ECO:0000313" key="3">
    <source>
        <dbReference type="Proteomes" id="UP000647133"/>
    </source>
</evidence>
<feature type="transmembrane region" description="Helical" evidence="1">
    <location>
        <begin position="12"/>
        <end position="28"/>
    </location>
</feature>
<dbReference type="EMBL" id="JACYTQ010000003">
    <property type="protein sequence ID" value="MBD8489391.1"/>
    <property type="molecule type" value="Genomic_DNA"/>
</dbReference>
<dbReference type="RefSeq" id="WP_192010267.1">
    <property type="nucleotide sequence ID" value="NZ_JACYTQ010000003.1"/>
</dbReference>
<keyword evidence="3" id="KW-1185">Reference proteome</keyword>
<gene>
    <name evidence="2" type="ORF">IFO69_11605</name>
</gene>
<keyword evidence="1" id="KW-0472">Membrane</keyword>
<comment type="caution">
    <text evidence="2">The sequence shown here is derived from an EMBL/GenBank/DDBJ whole genome shotgun (WGS) entry which is preliminary data.</text>
</comment>
<evidence type="ECO:0000256" key="1">
    <source>
        <dbReference type="SAM" id="Phobius"/>
    </source>
</evidence>
<keyword evidence="1" id="KW-1133">Transmembrane helix</keyword>
<evidence type="ECO:0000313" key="2">
    <source>
        <dbReference type="EMBL" id="MBD8489391.1"/>
    </source>
</evidence>
<protein>
    <submittedName>
        <fullName evidence="2">DUF2752 domain-containing protein</fullName>
    </submittedName>
</protein>
<feature type="transmembrane region" description="Helical" evidence="1">
    <location>
        <begin position="72"/>
        <end position="91"/>
    </location>
</feature>
<sequence>MTRNSYPIKTFPTELIFWCLGIIGILLIDTDSTQHFTLCPIGLLGFEWCPGCGLGRSMKLLIEGNFKASWEMHPLAGLAWIVILLRIFNLIKHLKAKRNYG</sequence>
<name>A0ABR9AKS1_9BACT</name>
<proteinExistence type="predicted"/>
<keyword evidence="1" id="KW-0812">Transmembrane</keyword>